<reference evidence="2" key="1">
    <citation type="submission" date="2014-11" db="EMBL/GenBank/DDBJ databases">
        <authorList>
            <person name="Amaro Gonzalez C."/>
        </authorList>
    </citation>
    <scope>NUCLEOTIDE SEQUENCE</scope>
</reference>
<evidence type="ECO:0000313" key="2">
    <source>
        <dbReference type="EMBL" id="JAI05749.1"/>
    </source>
</evidence>
<name>A0A0E9XVN8_ANGAN</name>
<feature type="chain" id="PRO_5002435385" evidence="1">
    <location>
        <begin position="19"/>
        <end position="140"/>
    </location>
</feature>
<protein>
    <submittedName>
        <fullName evidence="2">Uncharacterized protein</fullName>
    </submittedName>
</protein>
<feature type="signal peptide" evidence="1">
    <location>
        <begin position="1"/>
        <end position="18"/>
    </location>
</feature>
<dbReference type="AlphaFoldDB" id="A0A0E9XVN8"/>
<keyword evidence="1" id="KW-0732">Signal</keyword>
<evidence type="ECO:0000256" key="1">
    <source>
        <dbReference type="SAM" id="SignalP"/>
    </source>
</evidence>
<proteinExistence type="predicted"/>
<organism evidence="2">
    <name type="scientific">Anguilla anguilla</name>
    <name type="common">European freshwater eel</name>
    <name type="synonym">Muraena anguilla</name>
    <dbReference type="NCBI Taxonomy" id="7936"/>
    <lineage>
        <taxon>Eukaryota</taxon>
        <taxon>Metazoa</taxon>
        <taxon>Chordata</taxon>
        <taxon>Craniata</taxon>
        <taxon>Vertebrata</taxon>
        <taxon>Euteleostomi</taxon>
        <taxon>Actinopterygii</taxon>
        <taxon>Neopterygii</taxon>
        <taxon>Teleostei</taxon>
        <taxon>Anguilliformes</taxon>
        <taxon>Anguillidae</taxon>
        <taxon>Anguilla</taxon>
    </lineage>
</organism>
<accession>A0A0E9XVN8</accession>
<sequence>MLVWCWFLLQFFFHLIGATPEICKKQSPCNAPECFKMRGSPEPACTSTNQTHLCRIDGSYIEYNCDADLSCKCNGRPFELADLPKCLVKETRQPTTPEVAKGNNSPRIKSFGLLVLLVLPFVTQGNLILDLMTWLLITLI</sequence>
<reference evidence="2" key="2">
    <citation type="journal article" date="2015" name="Fish Shellfish Immunol.">
        <title>Early steps in the European eel (Anguilla anguilla)-Vibrio vulnificus interaction in the gills: Role of the RtxA13 toxin.</title>
        <authorList>
            <person name="Callol A."/>
            <person name="Pajuelo D."/>
            <person name="Ebbesson L."/>
            <person name="Teles M."/>
            <person name="MacKenzie S."/>
            <person name="Amaro C."/>
        </authorList>
    </citation>
    <scope>NUCLEOTIDE SEQUENCE</scope>
</reference>
<dbReference type="EMBL" id="GBXM01002829">
    <property type="protein sequence ID" value="JAI05749.1"/>
    <property type="molecule type" value="Transcribed_RNA"/>
</dbReference>